<dbReference type="PROSITE" id="PS50297">
    <property type="entry name" value="ANK_REP_REGION"/>
    <property type="match status" value="4"/>
</dbReference>
<dbReference type="Pfam" id="PF12796">
    <property type="entry name" value="Ank_2"/>
    <property type="match status" value="5"/>
</dbReference>
<dbReference type="InterPro" id="IPR036770">
    <property type="entry name" value="Ankyrin_rpt-contain_sf"/>
</dbReference>
<keyword evidence="2 3" id="KW-0040">ANK repeat</keyword>
<evidence type="ECO:0000313" key="5">
    <source>
        <dbReference type="Proteomes" id="UP000325440"/>
    </source>
</evidence>
<dbReference type="PANTHER" id="PTHR24198">
    <property type="entry name" value="ANKYRIN REPEAT AND PROTEIN KINASE DOMAIN-CONTAINING PROTEIN"/>
    <property type="match status" value="1"/>
</dbReference>
<dbReference type="Proteomes" id="UP000325440">
    <property type="component" value="Unassembled WGS sequence"/>
</dbReference>
<keyword evidence="1" id="KW-0677">Repeat</keyword>
<sequence>MHVYYYRKRARAPKDLRTAIEWGDYATVKQTIGRHPHLVHCPTGRTADLPVHVAARVGHRLIVGLLLSMGADPNARNAHHRTPAHLSVLHHKDRVARMLFGDGADPAAVDGSNNTALDLATLMNEKRCLNVLLDCEMPKSVVNRAFYKATARENTILMNKLLNRGAVIDQQNAATGFTALLAAMKCKHLRSIQFLLEKGADPSAFDWTRWTCLHYAVHHSYPVWILSMILKNSETRGKLKQIVEFRTSDMQETALHLAARRGNLSAVFVLLRAGAQINAIDHQGRTPLLSAISGHKDAVAALLVSSGADMGRIPSLPASITPLQAVVARCSPNDLVLAQHMLAHGSIVVDLNGDLNRTVIHLVCESGDVDMLKCLLAYTNENSLKALHRFNQERPPLLLAAAKGHGLAVDMLLAMDINVNTLAGLFGETALHVAARTGNAMLVDQLLNAGACIDARNNSGTGCRPLDLALHTHGHQSTVTTHLIHSDRLAKAVVRNDTDAVAFLLACGVTPNAITKTYGGTPLHAAVRHRQYRMASVLLSSSRCQTSIRYKSLTALDLALAMDDERAAKMITARQGRPPPSTMHTTGHMILTSADEVATQ</sequence>
<dbReference type="SUPFAM" id="SSF48403">
    <property type="entry name" value="Ankyrin repeat"/>
    <property type="match status" value="2"/>
</dbReference>
<protein>
    <submittedName>
        <fullName evidence="4">Ankyrin repeat-containing domain,Ankyrin repeat</fullName>
    </submittedName>
</protein>
<dbReference type="AlphaFoldDB" id="A0A5E4M450"/>
<feature type="repeat" description="ANK" evidence="3">
    <location>
        <begin position="250"/>
        <end position="282"/>
    </location>
</feature>
<organism evidence="4 5">
    <name type="scientific">Cinara cedri</name>
    <dbReference type="NCBI Taxonomy" id="506608"/>
    <lineage>
        <taxon>Eukaryota</taxon>
        <taxon>Metazoa</taxon>
        <taxon>Ecdysozoa</taxon>
        <taxon>Arthropoda</taxon>
        <taxon>Hexapoda</taxon>
        <taxon>Insecta</taxon>
        <taxon>Pterygota</taxon>
        <taxon>Neoptera</taxon>
        <taxon>Paraneoptera</taxon>
        <taxon>Hemiptera</taxon>
        <taxon>Sternorrhyncha</taxon>
        <taxon>Aphidomorpha</taxon>
        <taxon>Aphidoidea</taxon>
        <taxon>Aphididae</taxon>
        <taxon>Lachninae</taxon>
        <taxon>Cinara</taxon>
    </lineage>
</organism>
<gene>
    <name evidence="4" type="ORF">CINCED_3A021087</name>
</gene>
<evidence type="ECO:0000256" key="1">
    <source>
        <dbReference type="ARBA" id="ARBA00022737"/>
    </source>
</evidence>
<dbReference type="InterPro" id="IPR002110">
    <property type="entry name" value="Ankyrin_rpt"/>
</dbReference>
<feature type="repeat" description="ANK" evidence="3">
    <location>
        <begin position="175"/>
        <end position="207"/>
    </location>
</feature>
<dbReference type="PROSITE" id="PS50088">
    <property type="entry name" value="ANK_REPEAT"/>
    <property type="match status" value="4"/>
</dbReference>
<feature type="repeat" description="ANK" evidence="3">
    <location>
        <begin position="46"/>
        <end position="78"/>
    </location>
</feature>
<evidence type="ECO:0000256" key="2">
    <source>
        <dbReference type="ARBA" id="ARBA00023043"/>
    </source>
</evidence>
<evidence type="ECO:0000313" key="4">
    <source>
        <dbReference type="EMBL" id="VVC26362.1"/>
    </source>
</evidence>
<dbReference type="OrthoDB" id="194358at2759"/>
<reference evidence="4 5" key="1">
    <citation type="submission" date="2019-08" db="EMBL/GenBank/DDBJ databases">
        <authorList>
            <person name="Alioto T."/>
            <person name="Alioto T."/>
            <person name="Gomez Garrido J."/>
        </authorList>
    </citation>
    <scope>NUCLEOTIDE SEQUENCE [LARGE SCALE GENOMIC DNA]</scope>
</reference>
<proteinExistence type="predicted"/>
<dbReference type="Gene3D" id="1.25.40.20">
    <property type="entry name" value="Ankyrin repeat-containing domain"/>
    <property type="match status" value="5"/>
</dbReference>
<dbReference type="EMBL" id="CABPRJ010000031">
    <property type="protein sequence ID" value="VVC26362.1"/>
    <property type="molecule type" value="Genomic_DNA"/>
</dbReference>
<evidence type="ECO:0000256" key="3">
    <source>
        <dbReference type="PROSITE-ProRule" id="PRU00023"/>
    </source>
</evidence>
<accession>A0A5E4M450</accession>
<dbReference type="SMART" id="SM00248">
    <property type="entry name" value="ANK"/>
    <property type="match status" value="12"/>
</dbReference>
<feature type="repeat" description="ANK" evidence="3">
    <location>
        <begin position="426"/>
        <end position="458"/>
    </location>
</feature>
<keyword evidence="5" id="KW-1185">Reference proteome</keyword>
<dbReference type="PANTHER" id="PTHR24198:SF165">
    <property type="entry name" value="ANKYRIN REPEAT-CONTAINING PROTEIN-RELATED"/>
    <property type="match status" value="1"/>
</dbReference>
<name>A0A5E4M450_9HEMI</name>